<reference evidence="4" key="1">
    <citation type="journal article" date="2012" name="Nat. Genet.">
        <title>Whole-genome sequence of Schistosoma haematobium.</title>
        <authorList>
            <person name="Young N.D."/>
            <person name="Jex A.R."/>
            <person name="Li B."/>
            <person name="Liu S."/>
            <person name="Yang L."/>
            <person name="Xiong Z."/>
            <person name="Li Y."/>
            <person name="Cantacessi C."/>
            <person name="Hall R.S."/>
            <person name="Xu X."/>
            <person name="Chen F."/>
            <person name="Wu X."/>
            <person name="Zerlotini A."/>
            <person name="Oliveira G."/>
            <person name="Hofmann A."/>
            <person name="Zhang G."/>
            <person name="Fang X."/>
            <person name="Kang Y."/>
            <person name="Campbell B.E."/>
            <person name="Loukas A."/>
            <person name="Ranganathan S."/>
            <person name="Rollinson D."/>
            <person name="Rinaldi G."/>
            <person name="Brindley P.J."/>
            <person name="Yang H."/>
            <person name="Wang J."/>
            <person name="Wang J."/>
            <person name="Gasser R.B."/>
        </authorList>
    </citation>
    <scope>NUCLEOTIDE SEQUENCE</scope>
</reference>
<proteinExistence type="predicted"/>
<feature type="compositionally biased region" description="Basic and acidic residues" evidence="1">
    <location>
        <begin position="397"/>
        <end position="451"/>
    </location>
</feature>
<evidence type="ECO:0000256" key="3">
    <source>
        <dbReference type="SAM" id="SignalP"/>
    </source>
</evidence>
<evidence type="ECO:0000256" key="1">
    <source>
        <dbReference type="SAM" id="MobiDB-lite"/>
    </source>
</evidence>
<dbReference type="AlphaFoldDB" id="A0A922LYU2"/>
<keyword evidence="2" id="KW-1133">Transmembrane helix</keyword>
<keyword evidence="2" id="KW-0812">Transmembrane</keyword>
<keyword evidence="3" id="KW-0732">Signal</keyword>
<dbReference type="RefSeq" id="XP_035585712.2">
    <property type="nucleotide sequence ID" value="XM_035732847.2"/>
</dbReference>
<dbReference type="CTD" id="24590275"/>
<dbReference type="Proteomes" id="UP000471633">
    <property type="component" value="Unassembled WGS sequence"/>
</dbReference>
<evidence type="ECO:0000313" key="4">
    <source>
        <dbReference type="EMBL" id="KAH9596316.1"/>
    </source>
</evidence>
<reference evidence="4" key="3">
    <citation type="submission" date="2021-06" db="EMBL/GenBank/DDBJ databases">
        <title>Chromosome-level genome assembly for S. haematobium.</title>
        <authorList>
            <person name="Stroehlein A.J."/>
        </authorList>
    </citation>
    <scope>NUCLEOTIDE SEQUENCE</scope>
</reference>
<feature type="region of interest" description="Disordered" evidence="1">
    <location>
        <begin position="754"/>
        <end position="775"/>
    </location>
</feature>
<dbReference type="EMBL" id="AMPZ03000001">
    <property type="protein sequence ID" value="KAH9596316.1"/>
    <property type="molecule type" value="Genomic_DNA"/>
</dbReference>
<organism evidence="4 5">
    <name type="scientific">Schistosoma haematobium</name>
    <name type="common">Blood fluke</name>
    <dbReference type="NCBI Taxonomy" id="6185"/>
    <lineage>
        <taxon>Eukaryota</taxon>
        <taxon>Metazoa</taxon>
        <taxon>Spiralia</taxon>
        <taxon>Lophotrochozoa</taxon>
        <taxon>Platyhelminthes</taxon>
        <taxon>Trematoda</taxon>
        <taxon>Digenea</taxon>
        <taxon>Strigeidida</taxon>
        <taxon>Schistosomatoidea</taxon>
        <taxon>Schistosomatidae</taxon>
        <taxon>Schistosoma</taxon>
    </lineage>
</organism>
<feature type="region of interest" description="Disordered" evidence="1">
    <location>
        <begin position="397"/>
        <end position="465"/>
    </location>
</feature>
<gene>
    <name evidence="4" type="ORF">MS3_00002032</name>
</gene>
<protein>
    <submittedName>
        <fullName evidence="4">Uncharacterized protein</fullName>
    </submittedName>
</protein>
<evidence type="ECO:0000256" key="2">
    <source>
        <dbReference type="SAM" id="Phobius"/>
    </source>
</evidence>
<comment type="caution">
    <text evidence="4">The sequence shown here is derived from an EMBL/GenBank/DDBJ whole genome shotgun (WGS) entry which is preliminary data.</text>
</comment>
<feature type="signal peptide" evidence="3">
    <location>
        <begin position="1"/>
        <end position="18"/>
    </location>
</feature>
<feature type="compositionally biased region" description="Basic residues" evidence="1">
    <location>
        <begin position="357"/>
        <end position="371"/>
    </location>
</feature>
<feature type="transmembrane region" description="Helical" evidence="2">
    <location>
        <begin position="576"/>
        <end position="603"/>
    </location>
</feature>
<sequence length="805" mass="92858">MIIITIALFLLFHISIHSLPMMNKTLNQHNETLSNLNDKQLNNNNREIIPTNNIINDNYNQLLLLFKDIASIQTFNTINNLMNNNNDDNNNNKESNYSLKNNNFNQKINNSIKLKQNQFIDNSCNHKQCSIIFRIKELNDKLNHSKGKFIINKNINNEILLRNIISNEIIKNQLFNKNFTQLIIDLNNNNNMKDLSLLKMFNNQSFIHLLLSINKDTILNNLIIKNIINNLNDKENRSIDHLDDYYIQKIINLTEMNTDHSITKVSNMKINKEEEYDNEIDQLIGEEQSFNEVLGNNKLGKNLIKKQINIENKNKLLTNNNRISISKKYRRKRSANNIDLGAFNAYSSSTKNINRNNKQKNNQKKIKINNKYKINRRIKKDINTDEENHDKMKNIIKEYNKDDDYEKDTPSKDETNENEKEKLEDKRITENEKKTDESKTNKEDTTDDSNKTKQISINNEEITEDILKTVDVPDSSPETPVSEEVTTVSPAPTANVSVVDNLLISAIGSTVSRGKDFHFDRSAVGGIIKSLSNEVLENNDKVSPHVFSTDIPRNRNINIHISGPYIHEHNRLEFKYGLTIGFILLCILVIMLVLSSILVLIWIRHRRNKYSGSITLSHIEENDNNVQNTSLGKNRFQSRNSTHDSFTAVEGIVNESKSNRSTNSMKTPAIQKRLELRRKQHIKAKILAHEALLSTDDCSSCDCGFTFKSPNSERLCLTSNLDNDVILTGAWRRQSNDSGDRKNQTNQNILNSVEHTHDKEDEFPDTPSINTNNFVKNNETTSHYQEISMNKPSISSKAWKYIDEN</sequence>
<accession>A0A922LYU2</accession>
<dbReference type="GeneID" id="24590275"/>
<feature type="chain" id="PRO_5038000768" evidence="3">
    <location>
        <begin position="19"/>
        <end position="805"/>
    </location>
</feature>
<name>A0A922LYU2_SCHHA</name>
<dbReference type="KEGG" id="shx:MS3_00002032"/>
<reference evidence="4" key="4">
    <citation type="journal article" date="2022" name="PLoS Pathog.">
        <title>Chromosome-level genome of Schistosoma haematobium underpins genome-wide explorations of molecular variation.</title>
        <authorList>
            <person name="Stroehlein A.J."/>
            <person name="Korhonen P.K."/>
            <person name="Lee V.V."/>
            <person name="Ralph S.A."/>
            <person name="Mentink-Kane M."/>
            <person name="You H."/>
            <person name="McManus D.P."/>
            <person name="Tchuente L.T."/>
            <person name="Stothard J.R."/>
            <person name="Kaur P."/>
            <person name="Dudchenko O."/>
            <person name="Aiden E.L."/>
            <person name="Yang B."/>
            <person name="Yang H."/>
            <person name="Emery A.M."/>
            <person name="Webster B.L."/>
            <person name="Brindley P.J."/>
            <person name="Rollinson D."/>
            <person name="Chang B.C.H."/>
            <person name="Gasser R.B."/>
            <person name="Young N.D."/>
        </authorList>
    </citation>
    <scope>NUCLEOTIDE SEQUENCE</scope>
</reference>
<feature type="region of interest" description="Disordered" evidence="1">
    <location>
        <begin position="348"/>
        <end position="371"/>
    </location>
</feature>
<keyword evidence="2" id="KW-0472">Membrane</keyword>
<reference evidence="4" key="2">
    <citation type="journal article" date="2019" name="Gigascience">
        <title>High-quality Schistosoma haematobium genome achieved by single-molecule and long-range sequencing.</title>
        <authorList>
            <person name="Stroehlein A.J."/>
            <person name="Korhonen P.K."/>
            <person name="Chong T.M."/>
            <person name="Lim Y.L."/>
            <person name="Chan K.G."/>
            <person name="Webster B."/>
            <person name="Rollinson D."/>
            <person name="Brindley P.J."/>
            <person name="Gasser R.B."/>
            <person name="Young N.D."/>
        </authorList>
    </citation>
    <scope>NUCLEOTIDE SEQUENCE</scope>
</reference>
<keyword evidence="5" id="KW-1185">Reference proteome</keyword>
<evidence type="ECO:0000313" key="5">
    <source>
        <dbReference type="Proteomes" id="UP000471633"/>
    </source>
</evidence>